<evidence type="ECO:0000256" key="2">
    <source>
        <dbReference type="SAM" id="Phobius"/>
    </source>
</evidence>
<evidence type="ECO:0000313" key="4">
    <source>
        <dbReference type="Proteomes" id="UP000010471"/>
    </source>
</evidence>
<accession>K9W9Q3</accession>
<organism evidence="3 4">
    <name type="scientific">Allocoleopsis franciscana PCC 7113</name>
    <dbReference type="NCBI Taxonomy" id="1173027"/>
    <lineage>
        <taxon>Bacteria</taxon>
        <taxon>Bacillati</taxon>
        <taxon>Cyanobacteriota</taxon>
        <taxon>Cyanophyceae</taxon>
        <taxon>Coleofasciculales</taxon>
        <taxon>Coleofasciculaceae</taxon>
        <taxon>Allocoleopsis</taxon>
        <taxon>Allocoleopsis franciscana</taxon>
    </lineage>
</organism>
<evidence type="ECO:0000256" key="1">
    <source>
        <dbReference type="SAM" id="MobiDB-lite"/>
    </source>
</evidence>
<dbReference type="Proteomes" id="UP000010471">
    <property type="component" value="Chromosome"/>
</dbReference>
<keyword evidence="4" id="KW-1185">Reference proteome</keyword>
<evidence type="ECO:0000313" key="3">
    <source>
        <dbReference type="EMBL" id="AFZ16232.1"/>
    </source>
</evidence>
<feature type="region of interest" description="Disordered" evidence="1">
    <location>
        <begin position="38"/>
        <end position="88"/>
    </location>
</feature>
<keyword evidence="2" id="KW-0812">Transmembrane</keyword>
<name>K9W9Q3_9CYAN</name>
<keyword evidence="2" id="KW-1133">Transmembrane helix</keyword>
<dbReference type="STRING" id="1173027.Mic7113_0302"/>
<reference evidence="3 4" key="1">
    <citation type="submission" date="2012-06" db="EMBL/GenBank/DDBJ databases">
        <title>Finished chromosome of genome of Microcoleus sp. PCC 7113.</title>
        <authorList>
            <consortium name="US DOE Joint Genome Institute"/>
            <person name="Gugger M."/>
            <person name="Coursin T."/>
            <person name="Rippka R."/>
            <person name="Tandeau De Marsac N."/>
            <person name="Huntemann M."/>
            <person name="Wei C.-L."/>
            <person name="Han J."/>
            <person name="Detter J.C."/>
            <person name="Han C."/>
            <person name="Tapia R."/>
            <person name="Chen A."/>
            <person name="Kyrpides N."/>
            <person name="Mavromatis K."/>
            <person name="Markowitz V."/>
            <person name="Szeto E."/>
            <person name="Ivanova N."/>
            <person name="Pagani I."/>
            <person name="Pati A."/>
            <person name="Goodwin L."/>
            <person name="Nordberg H.P."/>
            <person name="Cantor M.N."/>
            <person name="Hua S.X."/>
            <person name="Woyke T."/>
            <person name="Kerfeld C.A."/>
        </authorList>
    </citation>
    <scope>NUCLEOTIDE SEQUENCE [LARGE SCALE GENOMIC DNA]</scope>
    <source>
        <strain evidence="3 4">PCC 7113</strain>
    </source>
</reference>
<dbReference type="PROSITE" id="PS51257">
    <property type="entry name" value="PROKAR_LIPOPROTEIN"/>
    <property type="match status" value="1"/>
</dbReference>
<feature type="compositionally biased region" description="Low complexity" evidence="1">
    <location>
        <begin position="57"/>
        <end position="70"/>
    </location>
</feature>
<dbReference type="AlphaFoldDB" id="K9W9Q3"/>
<protein>
    <submittedName>
        <fullName evidence="3">MLTD_N protein</fullName>
    </submittedName>
</protein>
<dbReference type="RefSeq" id="WP_015180396.1">
    <property type="nucleotide sequence ID" value="NC_019738.1"/>
</dbReference>
<sequence>MLEANRKIKRPIWANFAVFVLLLIASGVTLSGCQKVFPGSKNTEEATQKQPTKIEQQKSNKQLKQKQSTKANQKTNPDEDTQDDDDPE</sequence>
<dbReference type="KEGG" id="mic:Mic7113_0302"/>
<keyword evidence="2" id="KW-0472">Membrane</keyword>
<proteinExistence type="predicted"/>
<gene>
    <name evidence="3" type="ORF">Mic7113_0302</name>
</gene>
<dbReference type="HOGENOM" id="CLU_2465602_0_0_3"/>
<dbReference type="EMBL" id="CP003630">
    <property type="protein sequence ID" value="AFZ16232.1"/>
    <property type="molecule type" value="Genomic_DNA"/>
</dbReference>
<feature type="transmembrane region" description="Helical" evidence="2">
    <location>
        <begin position="12"/>
        <end position="32"/>
    </location>
</feature>
<feature type="compositionally biased region" description="Acidic residues" evidence="1">
    <location>
        <begin position="78"/>
        <end position="88"/>
    </location>
</feature>